<evidence type="ECO:0000313" key="1">
    <source>
        <dbReference type="Proteomes" id="UP000046393"/>
    </source>
</evidence>
<accession>A0A0N5AJM0</accession>
<organism evidence="1 2">
    <name type="scientific">Syphacia muris</name>
    <dbReference type="NCBI Taxonomy" id="451379"/>
    <lineage>
        <taxon>Eukaryota</taxon>
        <taxon>Metazoa</taxon>
        <taxon>Ecdysozoa</taxon>
        <taxon>Nematoda</taxon>
        <taxon>Chromadorea</taxon>
        <taxon>Rhabditida</taxon>
        <taxon>Spirurina</taxon>
        <taxon>Oxyuridomorpha</taxon>
        <taxon>Oxyuroidea</taxon>
        <taxon>Oxyuridae</taxon>
        <taxon>Syphacia</taxon>
    </lineage>
</organism>
<protein>
    <submittedName>
        <fullName evidence="2">Uncharacterized protein</fullName>
    </submittedName>
</protein>
<name>A0A0N5AJM0_9BILA</name>
<dbReference type="Proteomes" id="UP000046393">
    <property type="component" value="Unplaced"/>
</dbReference>
<dbReference type="WBParaSite" id="SMUV_0000466401-mRNA-1">
    <property type="protein sequence ID" value="SMUV_0000466401-mRNA-1"/>
    <property type="gene ID" value="SMUV_0000466401"/>
</dbReference>
<keyword evidence="1" id="KW-1185">Reference proteome</keyword>
<reference evidence="2" key="1">
    <citation type="submission" date="2017-02" db="UniProtKB">
        <authorList>
            <consortium name="WormBaseParasite"/>
        </authorList>
    </citation>
    <scope>IDENTIFICATION</scope>
</reference>
<sequence>MHGPVDPGGAIISDEFCRMEVYPQHIAKASPRAAAHSLKIGSVQGFSTWLTMLLTTGSRPFWTRWMMGGRMGGRTDGSMDGYIISEIFLPSSFHI</sequence>
<proteinExistence type="predicted"/>
<dbReference type="AlphaFoldDB" id="A0A0N5AJM0"/>
<evidence type="ECO:0000313" key="2">
    <source>
        <dbReference type="WBParaSite" id="SMUV_0000466401-mRNA-1"/>
    </source>
</evidence>